<dbReference type="InterPro" id="IPR036291">
    <property type="entry name" value="NAD(P)-bd_dom_sf"/>
</dbReference>
<gene>
    <name evidence="2" type="ORF">EV186_106270</name>
</gene>
<dbReference type="RefSeq" id="WP_133852870.1">
    <property type="nucleotide sequence ID" value="NZ_SNXZ01000006.1"/>
</dbReference>
<feature type="domain" description="NAD-dependent epimerase/dehydratase" evidence="1">
    <location>
        <begin position="3"/>
        <end position="225"/>
    </location>
</feature>
<protein>
    <submittedName>
        <fullName evidence="2">Nucleoside-diphosphate-sugar epimerase</fullName>
    </submittedName>
</protein>
<proteinExistence type="predicted"/>
<name>A0A4R6S555_LABRH</name>
<dbReference type="InterPro" id="IPR001509">
    <property type="entry name" value="Epimerase_deHydtase"/>
</dbReference>
<evidence type="ECO:0000313" key="3">
    <source>
        <dbReference type="Proteomes" id="UP000295444"/>
    </source>
</evidence>
<dbReference type="Proteomes" id="UP000295444">
    <property type="component" value="Unassembled WGS sequence"/>
</dbReference>
<comment type="caution">
    <text evidence="2">The sequence shown here is derived from an EMBL/GenBank/DDBJ whole genome shotgun (WGS) entry which is preliminary data.</text>
</comment>
<evidence type="ECO:0000313" key="2">
    <source>
        <dbReference type="EMBL" id="TDP93876.1"/>
    </source>
</evidence>
<evidence type="ECO:0000259" key="1">
    <source>
        <dbReference type="Pfam" id="PF01370"/>
    </source>
</evidence>
<dbReference type="AlphaFoldDB" id="A0A4R6S555"/>
<keyword evidence="3" id="KW-1185">Reference proteome</keyword>
<dbReference type="SUPFAM" id="SSF51735">
    <property type="entry name" value="NAD(P)-binding Rossmann-fold domains"/>
    <property type="match status" value="1"/>
</dbReference>
<dbReference type="Gene3D" id="3.40.50.720">
    <property type="entry name" value="NAD(P)-binding Rossmann-like Domain"/>
    <property type="match status" value="1"/>
</dbReference>
<dbReference type="EMBL" id="SNXZ01000006">
    <property type="protein sequence ID" value="TDP93876.1"/>
    <property type="molecule type" value="Genomic_DNA"/>
</dbReference>
<organism evidence="2 3">
    <name type="scientific">Labedaea rhizosphaerae</name>
    <dbReference type="NCBI Taxonomy" id="598644"/>
    <lineage>
        <taxon>Bacteria</taxon>
        <taxon>Bacillati</taxon>
        <taxon>Actinomycetota</taxon>
        <taxon>Actinomycetes</taxon>
        <taxon>Pseudonocardiales</taxon>
        <taxon>Pseudonocardiaceae</taxon>
        <taxon>Labedaea</taxon>
    </lineage>
</organism>
<reference evidence="2 3" key="1">
    <citation type="submission" date="2019-03" db="EMBL/GenBank/DDBJ databases">
        <title>Genomic Encyclopedia of Type Strains, Phase IV (KMG-IV): sequencing the most valuable type-strain genomes for metagenomic binning, comparative biology and taxonomic classification.</title>
        <authorList>
            <person name="Goeker M."/>
        </authorList>
    </citation>
    <scope>NUCLEOTIDE SEQUENCE [LARGE SCALE GENOMIC DNA]</scope>
    <source>
        <strain evidence="2 3">DSM 45361</strain>
    </source>
</reference>
<sequence>MKVLVTGSAGIFGTHLVRRLARSAGEPYEVIGLDIRDAEPIPGVRQVIGDVRDPDMVGRLTDGADAVVHCAAALPSHDEADVWSVDVDGTSTVLAAARRCGVSRFVHISSTAVYGVPEVQPTPENHPFVGVDPYNRAKIAAERLCGQYRDEGMCLPILRPKTFLGPERLGLFAMLFEWASEGRGFPVLAGGRVRCQMLDVADLCDVTVEALHRPADAVNDVFNVAASEFGLLRDEFQAVLDAAGHGRRVITIPARPAIGVLRALEKLHISPVYKRLARKLLHDSYVSIDRARSRLGFDPKFSNTESLLRTYDWYLEHARGTQHTGRSHGEPWRQGALKLVKAAF</sequence>
<dbReference type="PANTHER" id="PTHR43245">
    <property type="entry name" value="BIFUNCTIONAL POLYMYXIN RESISTANCE PROTEIN ARNA"/>
    <property type="match status" value="1"/>
</dbReference>
<accession>A0A4R6S555</accession>
<dbReference type="Pfam" id="PF01370">
    <property type="entry name" value="Epimerase"/>
    <property type="match status" value="1"/>
</dbReference>
<dbReference type="InterPro" id="IPR050177">
    <property type="entry name" value="Lipid_A_modif_metabolic_enz"/>
</dbReference>
<dbReference type="OrthoDB" id="9801785at2"/>